<sequence>MEVTVVVEATVGAPFAPADGSDGWTQASAGSTRVTGYPVGAGLIDATLTEDGEPTAALVLMEEPALPGRSVRARPVALVHALVDGRPRAEVMCVPAHDPNFAALTGPVALREWHADEETLAVVLHRLDPDHHWRVEHCEGPVAAEALLDEARDAYERFTGRPE</sequence>
<dbReference type="EMBL" id="JAGPNL010000001">
    <property type="protein sequence ID" value="MBQ0826458.1"/>
    <property type="molecule type" value="Genomic_DNA"/>
</dbReference>
<accession>A0A940XAB3</accession>
<evidence type="ECO:0000256" key="1">
    <source>
        <dbReference type="ARBA" id="ARBA00001946"/>
    </source>
</evidence>
<comment type="cofactor">
    <cofactor evidence="1">
        <name>Mg(2+)</name>
        <dbReference type="ChEBI" id="CHEBI:18420"/>
    </cofactor>
</comment>
<dbReference type="GO" id="GO:0000287">
    <property type="term" value="F:magnesium ion binding"/>
    <property type="evidence" value="ECO:0007669"/>
    <property type="project" value="InterPro"/>
</dbReference>
<reference evidence="6" key="1">
    <citation type="submission" date="2021-04" db="EMBL/GenBank/DDBJ databases">
        <title>Genome seq and assembly of Streptomyces sp. RG38.</title>
        <authorList>
            <person name="Chhetri G."/>
        </authorList>
    </citation>
    <scope>NUCLEOTIDE SEQUENCE</scope>
    <source>
        <strain evidence="6">RG38</strain>
    </source>
</reference>
<dbReference type="SUPFAM" id="SSF50324">
    <property type="entry name" value="Inorganic pyrophosphatase"/>
    <property type="match status" value="1"/>
</dbReference>
<proteinExistence type="predicted"/>
<evidence type="ECO:0000256" key="5">
    <source>
        <dbReference type="ARBA" id="ARBA00022842"/>
    </source>
</evidence>
<dbReference type="GO" id="GO:0004427">
    <property type="term" value="F:inorganic diphosphate phosphatase activity"/>
    <property type="evidence" value="ECO:0007669"/>
    <property type="project" value="UniProtKB-EC"/>
</dbReference>
<evidence type="ECO:0000313" key="7">
    <source>
        <dbReference type="Proteomes" id="UP000677875"/>
    </source>
</evidence>
<keyword evidence="7" id="KW-1185">Reference proteome</keyword>
<evidence type="ECO:0000256" key="4">
    <source>
        <dbReference type="ARBA" id="ARBA00022801"/>
    </source>
</evidence>
<dbReference type="GO" id="GO:0006796">
    <property type="term" value="P:phosphate-containing compound metabolic process"/>
    <property type="evidence" value="ECO:0007669"/>
    <property type="project" value="InterPro"/>
</dbReference>
<dbReference type="Gene3D" id="3.90.80.10">
    <property type="entry name" value="Inorganic pyrophosphatase"/>
    <property type="match status" value="1"/>
</dbReference>
<evidence type="ECO:0000256" key="3">
    <source>
        <dbReference type="ARBA" id="ARBA00022723"/>
    </source>
</evidence>
<dbReference type="Pfam" id="PF00719">
    <property type="entry name" value="Pyrophosphatase"/>
    <property type="match status" value="1"/>
</dbReference>
<gene>
    <name evidence="6" type="ORF">J5Y05_08055</name>
</gene>
<keyword evidence="4" id="KW-0378">Hydrolase</keyword>
<keyword evidence="5" id="KW-0460">Magnesium</keyword>
<dbReference type="EC" id="3.6.1.1" evidence="2"/>
<dbReference type="GO" id="GO:0005737">
    <property type="term" value="C:cytoplasm"/>
    <property type="evidence" value="ECO:0007669"/>
    <property type="project" value="InterPro"/>
</dbReference>
<dbReference type="AlphaFoldDB" id="A0A940XAB3"/>
<dbReference type="InterPro" id="IPR036649">
    <property type="entry name" value="Pyrophosphatase_sf"/>
</dbReference>
<evidence type="ECO:0000256" key="2">
    <source>
        <dbReference type="ARBA" id="ARBA00012146"/>
    </source>
</evidence>
<keyword evidence="3" id="KW-0479">Metal-binding</keyword>
<dbReference type="RefSeq" id="WP_210869483.1">
    <property type="nucleotide sequence ID" value="NZ_JAGPNL010000001.1"/>
</dbReference>
<dbReference type="InterPro" id="IPR008162">
    <property type="entry name" value="Pyrophosphatase"/>
</dbReference>
<organism evidence="6 7">
    <name type="scientific">Streptomyces tagetis</name>
    <dbReference type="NCBI Taxonomy" id="2820809"/>
    <lineage>
        <taxon>Bacteria</taxon>
        <taxon>Bacillati</taxon>
        <taxon>Actinomycetota</taxon>
        <taxon>Actinomycetes</taxon>
        <taxon>Kitasatosporales</taxon>
        <taxon>Streptomycetaceae</taxon>
        <taxon>Streptomyces</taxon>
    </lineage>
</organism>
<comment type="caution">
    <text evidence="6">The sequence shown here is derived from an EMBL/GenBank/DDBJ whole genome shotgun (WGS) entry which is preliminary data.</text>
</comment>
<protein>
    <recommendedName>
        <fullName evidence="2">inorganic diphosphatase</fullName>
        <ecNumber evidence="2">3.6.1.1</ecNumber>
    </recommendedName>
</protein>
<name>A0A940XAB3_9ACTN</name>
<dbReference type="Proteomes" id="UP000677875">
    <property type="component" value="Unassembled WGS sequence"/>
</dbReference>
<evidence type="ECO:0000313" key="6">
    <source>
        <dbReference type="EMBL" id="MBQ0826458.1"/>
    </source>
</evidence>